<dbReference type="OrthoDB" id="1809073at2"/>
<dbReference type="EMBL" id="CP017634">
    <property type="protein sequence ID" value="ATW23972.1"/>
    <property type="molecule type" value="Genomic_DNA"/>
</dbReference>
<evidence type="ECO:0008006" key="4">
    <source>
        <dbReference type="Google" id="ProtNLM"/>
    </source>
</evidence>
<sequence length="64" mass="7050">MNRSFFRGILAGSIIGTVIGMFSAPQMKPMPENVRKMMDDPGKIQNRAKKVLKGLSKGVSEIIK</sequence>
<evidence type="ECO:0000313" key="3">
    <source>
        <dbReference type="Proteomes" id="UP000323521"/>
    </source>
</evidence>
<keyword evidence="1" id="KW-0812">Transmembrane</keyword>
<dbReference type="AlphaFoldDB" id="A0A3G1KND0"/>
<organism evidence="2 3">
    <name type="scientific">Formimonas warabiya</name>
    <dbReference type="NCBI Taxonomy" id="1761012"/>
    <lineage>
        <taxon>Bacteria</taxon>
        <taxon>Bacillati</taxon>
        <taxon>Bacillota</taxon>
        <taxon>Clostridia</taxon>
        <taxon>Eubacteriales</taxon>
        <taxon>Peptococcaceae</taxon>
        <taxon>Candidatus Formimonas</taxon>
    </lineage>
</organism>
<protein>
    <recommendedName>
        <fullName evidence="4">YtxH domain-containing protein</fullName>
    </recommendedName>
</protein>
<dbReference type="KEGG" id="fwa:DCMF_03465"/>
<dbReference type="Proteomes" id="UP000323521">
    <property type="component" value="Chromosome"/>
</dbReference>
<keyword evidence="3" id="KW-1185">Reference proteome</keyword>
<proteinExistence type="predicted"/>
<feature type="transmembrane region" description="Helical" evidence="1">
    <location>
        <begin position="6"/>
        <end position="27"/>
    </location>
</feature>
<name>A0A3G1KND0_FORW1</name>
<keyword evidence="1" id="KW-0472">Membrane</keyword>
<gene>
    <name evidence="2" type="ORF">DCMF_03465</name>
</gene>
<accession>A0A3G1KND0</accession>
<keyword evidence="1" id="KW-1133">Transmembrane helix</keyword>
<evidence type="ECO:0000313" key="2">
    <source>
        <dbReference type="EMBL" id="ATW23972.1"/>
    </source>
</evidence>
<evidence type="ECO:0000256" key="1">
    <source>
        <dbReference type="SAM" id="Phobius"/>
    </source>
</evidence>
<reference evidence="2 3" key="1">
    <citation type="submission" date="2016-10" db="EMBL/GenBank/DDBJ databases">
        <title>Complete Genome Sequence of Peptococcaceae strain DCMF.</title>
        <authorList>
            <person name="Edwards R.J."/>
            <person name="Holland S.I."/>
            <person name="Deshpande N.P."/>
            <person name="Wong Y.K."/>
            <person name="Ertan H."/>
            <person name="Manefield M."/>
            <person name="Russell T.L."/>
            <person name="Lee M.J."/>
        </authorList>
    </citation>
    <scope>NUCLEOTIDE SEQUENCE [LARGE SCALE GENOMIC DNA]</scope>
    <source>
        <strain evidence="2 3">DCMF</strain>
    </source>
</reference>
<dbReference type="RefSeq" id="WP_148133145.1">
    <property type="nucleotide sequence ID" value="NZ_CP017634.1"/>
</dbReference>